<keyword evidence="5" id="KW-1185">Reference proteome</keyword>
<dbReference type="Proteomes" id="UP000887566">
    <property type="component" value="Unplaced"/>
</dbReference>
<accession>A0A914UJ01</accession>
<dbReference type="Gene3D" id="1.25.10.10">
    <property type="entry name" value="Leucine-rich Repeat Variant"/>
    <property type="match status" value="1"/>
</dbReference>
<evidence type="ECO:0000313" key="5">
    <source>
        <dbReference type="Proteomes" id="UP000887566"/>
    </source>
</evidence>
<feature type="domain" description="Importin N-terminal" evidence="4">
    <location>
        <begin position="20"/>
        <end position="97"/>
    </location>
</feature>
<dbReference type="GO" id="GO:0005829">
    <property type="term" value="C:cytosol"/>
    <property type="evidence" value="ECO:0007669"/>
    <property type="project" value="TreeGrafter"/>
</dbReference>
<dbReference type="PANTHER" id="PTHR10997:SF9">
    <property type="entry name" value="IMPORTIN-9"/>
    <property type="match status" value="1"/>
</dbReference>
<evidence type="ECO:0000259" key="4">
    <source>
        <dbReference type="PROSITE" id="PS50166"/>
    </source>
</evidence>
<dbReference type="WBParaSite" id="PSAMB.scaffold10500size4042.g33355.t1">
    <property type="protein sequence ID" value="PSAMB.scaffold10500size4042.g33355.t1"/>
    <property type="gene ID" value="PSAMB.scaffold10500size4042.g33355"/>
</dbReference>
<dbReference type="SUPFAM" id="SSF48371">
    <property type="entry name" value="ARM repeat"/>
    <property type="match status" value="1"/>
</dbReference>
<dbReference type="InterPro" id="IPR011989">
    <property type="entry name" value="ARM-like"/>
</dbReference>
<name>A0A914UJ01_9BILA</name>
<evidence type="ECO:0000256" key="3">
    <source>
        <dbReference type="ARBA" id="ARBA00023242"/>
    </source>
</evidence>
<protein>
    <submittedName>
        <fullName evidence="6">Importin N-terminal domain-containing protein</fullName>
    </submittedName>
</protein>
<evidence type="ECO:0000313" key="6">
    <source>
        <dbReference type="WBParaSite" id="PSAMB.scaffold10500size4042.g33355.t1"/>
    </source>
</evidence>
<proteinExistence type="predicted"/>
<keyword evidence="3" id="KW-0539">Nucleus</keyword>
<dbReference type="SMART" id="SM00913">
    <property type="entry name" value="IBN_N"/>
    <property type="match status" value="1"/>
</dbReference>
<sequence length="388" mass="43432">MLTETLDALLSSVDGIRKHGEQLLIEAEQTDLELGVKLTRILKDEGGTIAHRQLCGILLKQYILNHWQNGSPNFRPPEVPDHAKMTIREILPNCLGDAERSVRASAAYAVAAVAAFDWPTHWPDLIEALVNAVASCNARLVHGAMHALSDLAALITERQNELQSVLERFSQALFPHLLKILVTHDDTYSVDTRKRGVTVFHTLAKSIFDNKSACKRTLMPWVASYSEALIVCVEAALTTSSIDFDFVLRILQTLSWLWEHFPQIVALSYGERLVGLLIHLLRRVTEEHLRGLHSTATTDDDSTSLNSAIVELCEMTQSLSSQQHFDHWFSSSLVEIIHSALYLMQITPIKAEEWIDNVAQFIEDEDEDGLVDEPRSAARNLLLVGNLC</sequence>
<dbReference type="GO" id="GO:0006606">
    <property type="term" value="P:protein import into nucleus"/>
    <property type="evidence" value="ECO:0007669"/>
    <property type="project" value="TreeGrafter"/>
</dbReference>
<dbReference type="AlphaFoldDB" id="A0A914UJ01"/>
<keyword evidence="2" id="KW-0813">Transport</keyword>
<organism evidence="5 6">
    <name type="scientific">Plectus sambesii</name>
    <dbReference type="NCBI Taxonomy" id="2011161"/>
    <lineage>
        <taxon>Eukaryota</taxon>
        <taxon>Metazoa</taxon>
        <taxon>Ecdysozoa</taxon>
        <taxon>Nematoda</taxon>
        <taxon>Chromadorea</taxon>
        <taxon>Plectida</taxon>
        <taxon>Plectina</taxon>
        <taxon>Plectoidea</taxon>
        <taxon>Plectidae</taxon>
        <taxon>Plectus</taxon>
    </lineage>
</organism>
<dbReference type="InterPro" id="IPR001494">
    <property type="entry name" value="Importin-beta_N"/>
</dbReference>
<dbReference type="PROSITE" id="PS50166">
    <property type="entry name" value="IMPORTIN_B_NT"/>
    <property type="match status" value="1"/>
</dbReference>
<dbReference type="Pfam" id="PF03810">
    <property type="entry name" value="IBN_N"/>
    <property type="match status" value="1"/>
</dbReference>
<evidence type="ECO:0000256" key="1">
    <source>
        <dbReference type="ARBA" id="ARBA00004123"/>
    </source>
</evidence>
<evidence type="ECO:0000256" key="2">
    <source>
        <dbReference type="ARBA" id="ARBA00022448"/>
    </source>
</evidence>
<dbReference type="InterPro" id="IPR016024">
    <property type="entry name" value="ARM-type_fold"/>
</dbReference>
<comment type="subcellular location">
    <subcellularLocation>
        <location evidence="1">Nucleus</location>
    </subcellularLocation>
</comment>
<dbReference type="GO" id="GO:0031267">
    <property type="term" value="F:small GTPase binding"/>
    <property type="evidence" value="ECO:0007669"/>
    <property type="project" value="InterPro"/>
</dbReference>
<dbReference type="PANTHER" id="PTHR10997">
    <property type="entry name" value="IMPORTIN-7, 8, 11"/>
    <property type="match status" value="1"/>
</dbReference>
<reference evidence="6" key="1">
    <citation type="submission" date="2022-11" db="UniProtKB">
        <authorList>
            <consortium name="WormBaseParasite"/>
        </authorList>
    </citation>
    <scope>IDENTIFICATION</scope>
</reference>
<dbReference type="GO" id="GO:0005635">
    <property type="term" value="C:nuclear envelope"/>
    <property type="evidence" value="ECO:0007669"/>
    <property type="project" value="TreeGrafter"/>
</dbReference>